<dbReference type="Proteomes" id="UP000660729">
    <property type="component" value="Unassembled WGS sequence"/>
</dbReference>
<reference evidence="1" key="1">
    <citation type="submission" date="2020-04" db="EMBL/GenBank/DDBJ databases">
        <title>Draft genome resource of the tomato pathogen Pseudocercospora fuligena.</title>
        <authorList>
            <person name="Zaccaron A."/>
        </authorList>
    </citation>
    <scope>NUCLEOTIDE SEQUENCE</scope>
    <source>
        <strain evidence="1">PF001</strain>
    </source>
</reference>
<accession>A0A8H6RIU1</accession>
<comment type="caution">
    <text evidence="1">The sequence shown here is derived from an EMBL/GenBank/DDBJ whole genome shotgun (WGS) entry which is preliminary data.</text>
</comment>
<gene>
    <name evidence="1" type="ORF">HII31_06928</name>
</gene>
<dbReference type="OrthoDB" id="432970at2759"/>
<evidence type="ECO:0008006" key="3">
    <source>
        <dbReference type="Google" id="ProtNLM"/>
    </source>
</evidence>
<dbReference type="AlphaFoldDB" id="A0A8H6RIU1"/>
<keyword evidence="2" id="KW-1185">Reference proteome</keyword>
<dbReference type="EMBL" id="JABCIY010000155">
    <property type="protein sequence ID" value="KAF7191883.1"/>
    <property type="molecule type" value="Genomic_DNA"/>
</dbReference>
<organism evidence="1 2">
    <name type="scientific">Pseudocercospora fuligena</name>
    <dbReference type="NCBI Taxonomy" id="685502"/>
    <lineage>
        <taxon>Eukaryota</taxon>
        <taxon>Fungi</taxon>
        <taxon>Dikarya</taxon>
        <taxon>Ascomycota</taxon>
        <taxon>Pezizomycotina</taxon>
        <taxon>Dothideomycetes</taxon>
        <taxon>Dothideomycetidae</taxon>
        <taxon>Mycosphaerellales</taxon>
        <taxon>Mycosphaerellaceae</taxon>
        <taxon>Pseudocercospora</taxon>
    </lineage>
</organism>
<sequence length="422" mass="46760">MADVVTDSLAAMSLEDRCKACAKPTPLPALICFKCSEGKSSEGTSTYIKYCSVQCRTADQDEHAQHCKNQNVRKAIYRAGGLLKGAFHQMRLRAFDLKIASVEKKDGILYFKDDDYYGRDEFPFYNFPADTVKDQEDVQALLSYAFCNDAPVFLDALAKKALEGLASSIEQAVLQISAPCKVRRIFPSGDVVPDVDYHSVMGIDGYDGQSYIIDTTGAQHGQFKAVVPLRSYIEQNDARVRKMYYAGGPRVAMIKQIKATLEKPDSDPRGSIGLFKLATALNRTVQEWEDRNQTSIGKLLQSDKKTFTEGKKQLIHEIGVAMSIALKEIYEETDVKKTLDWLYDPAGQGAKDSGATTNDDGRMSCMVTNKVEGSGLYKMWVAQNRADLQAPNPHWWKTKLEPHLAAGGNIKLAWPSQGQAPA</sequence>
<protein>
    <recommendedName>
        <fullName evidence="3">Suppressor of anucleate metulae protein B</fullName>
    </recommendedName>
</protein>
<name>A0A8H6RIU1_9PEZI</name>
<proteinExistence type="predicted"/>
<evidence type="ECO:0000313" key="1">
    <source>
        <dbReference type="EMBL" id="KAF7191883.1"/>
    </source>
</evidence>
<evidence type="ECO:0000313" key="2">
    <source>
        <dbReference type="Proteomes" id="UP000660729"/>
    </source>
</evidence>